<feature type="transmembrane region" description="Helical" evidence="1">
    <location>
        <begin position="53"/>
        <end position="74"/>
    </location>
</feature>
<evidence type="ECO:0000313" key="2">
    <source>
        <dbReference type="EMBL" id="GMA93331.1"/>
    </source>
</evidence>
<name>A0ABQ6K0N2_9MICO</name>
<evidence type="ECO:0000313" key="3">
    <source>
        <dbReference type="Proteomes" id="UP001157034"/>
    </source>
</evidence>
<evidence type="ECO:0000256" key="1">
    <source>
        <dbReference type="SAM" id="Phobius"/>
    </source>
</evidence>
<sequence length="94" mass="10032">MLHLEVRHGSRAPRFGRALLRNLLKIGVPWVIGHSAVFVLATAGLAGTPTPPLGYVLLVAAYVLPIAYLVSLFAGSGRALYDRVAGTRVTLVVR</sequence>
<dbReference type="Proteomes" id="UP001157034">
    <property type="component" value="Unassembled WGS sequence"/>
</dbReference>
<reference evidence="3" key="1">
    <citation type="journal article" date="2019" name="Int. J. Syst. Evol. Microbiol.">
        <title>The Global Catalogue of Microorganisms (GCM) 10K type strain sequencing project: providing services to taxonomists for standard genome sequencing and annotation.</title>
        <authorList>
            <consortium name="The Broad Institute Genomics Platform"/>
            <consortium name="The Broad Institute Genome Sequencing Center for Infectious Disease"/>
            <person name="Wu L."/>
            <person name="Ma J."/>
        </authorList>
    </citation>
    <scope>NUCLEOTIDE SEQUENCE [LARGE SCALE GENOMIC DNA]</scope>
    <source>
        <strain evidence="3">NBRC 108894</strain>
    </source>
</reference>
<comment type="caution">
    <text evidence="2">The sequence shown here is derived from an EMBL/GenBank/DDBJ whole genome shotgun (WGS) entry which is preliminary data.</text>
</comment>
<accession>A0ABQ6K0N2</accession>
<organism evidence="2 3">
    <name type="scientific">Pseudolysinimonas kribbensis</name>
    <dbReference type="NCBI Taxonomy" id="433641"/>
    <lineage>
        <taxon>Bacteria</taxon>
        <taxon>Bacillati</taxon>
        <taxon>Actinomycetota</taxon>
        <taxon>Actinomycetes</taxon>
        <taxon>Micrococcales</taxon>
        <taxon>Microbacteriaceae</taxon>
        <taxon>Pseudolysinimonas</taxon>
    </lineage>
</organism>
<dbReference type="EMBL" id="BSVB01000001">
    <property type="protein sequence ID" value="GMA93331.1"/>
    <property type="molecule type" value="Genomic_DNA"/>
</dbReference>
<keyword evidence="1" id="KW-0812">Transmembrane</keyword>
<keyword evidence="3" id="KW-1185">Reference proteome</keyword>
<keyword evidence="1" id="KW-0472">Membrane</keyword>
<gene>
    <name evidence="2" type="ORF">GCM10025881_01550</name>
</gene>
<keyword evidence="1" id="KW-1133">Transmembrane helix</keyword>
<feature type="transmembrane region" description="Helical" evidence="1">
    <location>
        <begin position="23"/>
        <end position="47"/>
    </location>
</feature>
<protein>
    <submittedName>
        <fullName evidence="2">Uncharacterized protein</fullName>
    </submittedName>
</protein>
<proteinExistence type="predicted"/>